<evidence type="ECO:0000313" key="1">
    <source>
        <dbReference type="EMBL" id="AVO23689.1"/>
    </source>
</evidence>
<dbReference type="RefSeq" id="YP_010052455.1">
    <property type="nucleotide sequence ID" value="NC_054458.1"/>
</dbReference>
<dbReference type="GeneID" id="64408824"/>
<dbReference type="KEGG" id="vg:64408824"/>
<dbReference type="Proteomes" id="UP000289438">
    <property type="component" value="Segment"/>
</dbReference>
<organism evidence="1 2">
    <name type="scientific">Xanthomonas phage XPP1</name>
    <dbReference type="NCBI Taxonomy" id="2099853"/>
    <lineage>
        <taxon>Viruses</taxon>
        <taxon>Duplodnaviria</taxon>
        <taxon>Heunggongvirae</taxon>
        <taxon>Uroviricota</taxon>
        <taxon>Caudoviricetes</taxon>
        <taxon>Kantovirinae</taxon>
        <taxon>Tsukubavirus</taxon>
        <taxon>Tsukubavirus XPP1</taxon>
    </lineage>
</organism>
<proteinExistence type="predicted"/>
<keyword evidence="2" id="KW-1185">Reference proteome</keyword>
<accession>A0A3S7HIE7</accession>
<evidence type="ECO:0000313" key="2">
    <source>
        <dbReference type="Proteomes" id="UP000289438"/>
    </source>
</evidence>
<sequence>MIPDWDDAPDWAQYAACDFNGVWYWYDAEPYIHPSGVWAWYGVRAEAINPITVDWTDSKMRRP</sequence>
<dbReference type="EMBL" id="MG944227">
    <property type="protein sequence ID" value="AVO23689.1"/>
    <property type="molecule type" value="Genomic_DNA"/>
</dbReference>
<protein>
    <submittedName>
        <fullName evidence="1">Uncharacterized protein</fullName>
    </submittedName>
</protein>
<reference evidence="1 2" key="1">
    <citation type="submission" date="2018-02" db="EMBL/GenBank/DDBJ databases">
        <title>Isolation, characterization and comparative genomics of Xanthomonas oryzae pv. oryzae bacteriophages.</title>
        <authorList>
            <person name="Varga I."/>
            <person name="Molnar J."/>
            <person name="Gazdag A."/>
            <person name="Szucs D."/>
            <person name="Doffkay Z."/>
            <person name="Valappil S.K."/>
            <person name="Papp S."/>
            <person name="Pinter R."/>
            <person name="Vera Cruz C.M."/>
            <person name="Ricardo O."/>
            <person name="Vizi T."/>
            <person name="Schneider G."/>
            <person name="Rakhely G."/>
            <person name="Kovacs T."/>
        </authorList>
    </citation>
    <scope>NUCLEOTIDE SEQUENCE [LARGE SCALE GENOMIC DNA]</scope>
</reference>
<name>A0A3S7HIE7_9CAUD</name>